<proteinExistence type="predicted"/>
<dbReference type="InterPro" id="IPR007742">
    <property type="entry name" value="NosD_dom"/>
</dbReference>
<gene>
    <name evidence="2" type="ORF">B5V00_03575</name>
</gene>
<dbReference type="SUPFAM" id="SSF51126">
    <property type="entry name" value="Pectin lyase-like"/>
    <property type="match status" value="1"/>
</dbReference>
<evidence type="ECO:0000313" key="2">
    <source>
        <dbReference type="EMBL" id="ORJ62379.1"/>
    </source>
</evidence>
<dbReference type="Pfam" id="PF05048">
    <property type="entry name" value="NosD"/>
    <property type="match status" value="2"/>
</dbReference>
<keyword evidence="3" id="KW-1185">Reference proteome</keyword>
<dbReference type="InterPro" id="IPR011050">
    <property type="entry name" value="Pectin_lyase_fold/virulence"/>
</dbReference>
<dbReference type="Gene3D" id="2.160.20.10">
    <property type="entry name" value="Single-stranded right-handed beta-helix, Pectin lyase-like"/>
    <property type="match status" value="1"/>
</dbReference>
<dbReference type="Proteomes" id="UP000193136">
    <property type="component" value="Unassembled WGS sequence"/>
</dbReference>
<sequence length="458" mass="51221">MFNRFLRVSLLPALLLIVLSAGNGYCGADYSGRLLGHSLWQGEVRLTGPVEVPLETTLTIAAGCRVTAASPAAKLTVRGTLLVQGSESEPVVFQTPPGWQGIEFMESNGKSIIRQARFADSEAALSSYGSHFEVTDSEFSNCRFGVRLLRESDPLIAGNRFIGGKIAIDNEMRSSPTIRDNLFRGFKQMAILASHNSRGMISNNRFIGNQQGVGLQQPYPDKVVDNLFRDNEIAMFCNQTKDTPQILNNRFENNRTALINYAFAYPRVRGNVFVGNGIAIRNDQYGSPFVENNRFEKNETAIYNYRKSNPRIRNNIIADNDLALFCDYSSYPLVRENNFLGNRQAVKLGIYQSADWEKRSGSKALVMQKSRERGSKNSMLAQAPTDFEDRIDVSKNWWGGDNQRLAAADEKTNDDLFWDRHDQPTVVYEGFGPEAYQLDRVVFQPVLDAPVAAAGPQR</sequence>
<feature type="domain" description="Periplasmic copper-binding protein NosD beta helix" evidence="1">
    <location>
        <begin position="267"/>
        <end position="360"/>
    </location>
</feature>
<dbReference type="STRING" id="1969733.B5V00_03575"/>
<name>A0A1X0YBA5_9BACT</name>
<comment type="caution">
    <text evidence="2">The sequence shown here is derived from an EMBL/GenBank/DDBJ whole genome shotgun (WGS) entry which is preliminary data.</text>
</comment>
<dbReference type="EMBL" id="NAAD01000003">
    <property type="protein sequence ID" value="ORJ62379.1"/>
    <property type="molecule type" value="Genomic_DNA"/>
</dbReference>
<organism evidence="2 3">
    <name type="scientific">Geothermobacter hydrogeniphilus</name>
    <dbReference type="NCBI Taxonomy" id="1969733"/>
    <lineage>
        <taxon>Bacteria</taxon>
        <taxon>Pseudomonadati</taxon>
        <taxon>Thermodesulfobacteriota</taxon>
        <taxon>Desulfuromonadia</taxon>
        <taxon>Desulfuromonadales</taxon>
        <taxon>Geothermobacteraceae</taxon>
        <taxon>Geothermobacter</taxon>
    </lineage>
</organism>
<dbReference type="OrthoDB" id="5401005at2"/>
<dbReference type="RefSeq" id="WP_085009392.1">
    <property type="nucleotide sequence ID" value="NZ_NAAD01000003.1"/>
</dbReference>
<evidence type="ECO:0000259" key="1">
    <source>
        <dbReference type="Pfam" id="PF05048"/>
    </source>
</evidence>
<dbReference type="SMART" id="SM00710">
    <property type="entry name" value="PbH1"/>
    <property type="match status" value="5"/>
</dbReference>
<dbReference type="InterPro" id="IPR006626">
    <property type="entry name" value="PbH1"/>
</dbReference>
<protein>
    <recommendedName>
        <fullName evidence="1">Periplasmic copper-binding protein NosD beta helix domain-containing protein</fullName>
    </recommendedName>
</protein>
<reference evidence="2 3" key="1">
    <citation type="submission" date="2017-03" db="EMBL/GenBank/DDBJ databases">
        <title>Genome sequence of Geothermobacter sp. EPR-M, Deep-Sea Iron Reducer.</title>
        <authorList>
            <person name="Tully B."/>
            <person name="Savalia P."/>
            <person name="Abuyen K."/>
            <person name="Baughan C."/>
            <person name="Romero E."/>
            <person name="Ronkowski C."/>
            <person name="Torres B."/>
            <person name="Tremblay J."/>
            <person name="Trujillo A."/>
            <person name="Tyler M."/>
            <person name="Perez-Rodriguez I."/>
            <person name="Amend J."/>
        </authorList>
    </citation>
    <scope>NUCLEOTIDE SEQUENCE [LARGE SCALE GENOMIC DNA]</scope>
    <source>
        <strain evidence="2 3">EPR-M</strain>
    </source>
</reference>
<accession>A0A1X0YBA5</accession>
<dbReference type="InterPro" id="IPR012334">
    <property type="entry name" value="Pectin_lyas_fold"/>
</dbReference>
<evidence type="ECO:0000313" key="3">
    <source>
        <dbReference type="Proteomes" id="UP000193136"/>
    </source>
</evidence>
<feature type="domain" description="Periplasmic copper-binding protein NosD beta helix" evidence="1">
    <location>
        <begin position="100"/>
        <end position="256"/>
    </location>
</feature>
<dbReference type="AlphaFoldDB" id="A0A1X0YBA5"/>